<evidence type="ECO:0000313" key="2">
    <source>
        <dbReference type="EMBL" id="RBQ19107.1"/>
    </source>
</evidence>
<dbReference type="EMBL" id="QMEY01000006">
    <property type="protein sequence ID" value="RBQ19107.1"/>
    <property type="molecule type" value="Genomic_DNA"/>
</dbReference>
<comment type="caution">
    <text evidence="2">The sequence shown here is derived from an EMBL/GenBank/DDBJ whole genome shotgun (WGS) entry which is preliminary data.</text>
</comment>
<dbReference type="PANTHER" id="PTHR18964">
    <property type="entry name" value="ROK (REPRESSOR, ORF, KINASE) FAMILY"/>
    <property type="match status" value="1"/>
</dbReference>
<organism evidence="2 3">
    <name type="scientific">Spongiactinospora rosea</name>
    <dbReference type="NCBI Taxonomy" id="2248750"/>
    <lineage>
        <taxon>Bacteria</taxon>
        <taxon>Bacillati</taxon>
        <taxon>Actinomycetota</taxon>
        <taxon>Actinomycetes</taxon>
        <taxon>Streptosporangiales</taxon>
        <taxon>Streptosporangiaceae</taxon>
        <taxon>Spongiactinospora</taxon>
    </lineage>
</organism>
<proteinExistence type="inferred from homology"/>
<keyword evidence="3" id="KW-1185">Reference proteome</keyword>
<comment type="similarity">
    <text evidence="1">Belongs to the ROK (NagC/XylR) family.</text>
</comment>
<dbReference type="Pfam" id="PF00480">
    <property type="entry name" value="ROK"/>
    <property type="match status" value="1"/>
</dbReference>
<dbReference type="InterPro" id="IPR000600">
    <property type="entry name" value="ROK"/>
</dbReference>
<dbReference type="PANTHER" id="PTHR18964:SF169">
    <property type="entry name" value="N-ACETYLMANNOSAMINE KINASE"/>
    <property type="match status" value="1"/>
</dbReference>
<reference evidence="2 3" key="1">
    <citation type="submission" date="2018-06" db="EMBL/GenBank/DDBJ databases">
        <title>Sphaerisporangium craniellae sp. nov., isolated from a marine sponge in the South China Sea.</title>
        <authorList>
            <person name="Li L."/>
        </authorList>
    </citation>
    <scope>NUCLEOTIDE SEQUENCE [LARGE SCALE GENOMIC DNA]</scope>
    <source>
        <strain evidence="2 3">LHW63015</strain>
    </source>
</reference>
<dbReference type="InterPro" id="IPR043129">
    <property type="entry name" value="ATPase_NBD"/>
</dbReference>
<accession>A0A366LZC1</accession>
<dbReference type="AlphaFoldDB" id="A0A366LZC1"/>
<gene>
    <name evidence="2" type="ORF">DP939_17460</name>
</gene>
<dbReference type="Gene3D" id="3.30.420.40">
    <property type="match status" value="2"/>
</dbReference>
<evidence type="ECO:0000313" key="3">
    <source>
        <dbReference type="Proteomes" id="UP000253303"/>
    </source>
</evidence>
<evidence type="ECO:0000256" key="1">
    <source>
        <dbReference type="ARBA" id="ARBA00006479"/>
    </source>
</evidence>
<dbReference type="OrthoDB" id="49666at2"/>
<dbReference type="SUPFAM" id="SSF53067">
    <property type="entry name" value="Actin-like ATPase domain"/>
    <property type="match status" value="1"/>
</dbReference>
<protein>
    <submittedName>
        <fullName evidence="2">ROK family protein</fullName>
    </submittedName>
</protein>
<sequence length="289" mass="29306">MVGAVDLGGTHVTAARIDTAAHRRIPGGTHGVPLRADGGRDELLAAITGAVAAAHTPAVRAWGLAVPGPFDYARGVALFEGVGKFESLYGVDLRAALADATGLAPGRFRFLNDADAFLLGEWTAGAARGHDRCAGLTLGTGVGSAFLAGGRVVDDGPGVPPEGRVDLLEYGGRPIEETFSRRALLAAYGAGDGFDVKDLIERARAGEPRALAVLGEAVGALGATVAPWLARFAPTALVVGGAIARGWEVLAPLLTPALADVRSLRLLTPTRLGDDAALLGAAHVAPAAP</sequence>
<name>A0A366LZC1_9ACTN</name>
<dbReference type="Proteomes" id="UP000253303">
    <property type="component" value="Unassembled WGS sequence"/>
</dbReference>